<dbReference type="AlphaFoldDB" id="S4RER2"/>
<sequence>GSAGTSVLFNENGDAPGRYDIFQYQLTNTSSPGYKVIGQWIDLLKLDRTNNHEIAGEVPREPQTICWIAPDPGRVTMEPADTPSIWLC</sequence>
<proteinExistence type="predicted"/>
<dbReference type="STRING" id="7757.ENSPMAP00000003694"/>
<accession>S4RER2</accession>
<evidence type="ECO:0000313" key="1">
    <source>
        <dbReference type="Ensembl" id="ENSPMAP00000003694.1"/>
    </source>
</evidence>
<dbReference type="SUPFAM" id="SSF53822">
    <property type="entry name" value="Periplasmic binding protein-like I"/>
    <property type="match status" value="1"/>
</dbReference>
<reference evidence="1" key="1">
    <citation type="submission" date="2025-08" db="UniProtKB">
        <authorList>
            <consortium name="Ensembl"/>
        </authorList>
    </citation>
    <scope>IDENTIFICATION</scope>
</reference>
<dbReference type="InterPro" id="IPR028082">
    <property type="entry name" value="Peripla_BP_I"/>
</dbReference>
<dbReference type="Ensembl" id="ENSPMAT00000003710.1">
    <property type="protein sequence ID" value="ENSPMAP00000003694.1"/>
    <property type="gene ID" value="ENSPMAG00000003394.1"/>
</dbReference>
<name>S4RER2_PETMA</name>
<protein>
    <submittedName>
        <fullName evidence="1">Uncharacterized protein</fullName>
    </submittedName>
</protein>
<dbReference type="HOGENOM" id="CLU_2474808_0_0_1"/>
<organism evidence="1">
    <name type="scientific">Petromyzon marinus</name>
    <name type="common">Sea lamprey</name>
    <dbReference type="NCBI Taxonomy" id="7757"/>
    <lineage>
        <taxon>Eukaryota</taxon>
        <taxon>Metazoa</taxon>
        <taxon>Chordata</taxon>
        <taxon>Craniata</taxon>
        <taxon>Vertebrata</taxon>
        <taxon>Cyclostomata</taxon>
        <taxon>Hyperoartia</taxon>
        <taxon>Petromyzontiformes</taxon>
        <taxon>Petromyzontidae</taxon>
        <taxon>Petromyzon</taxon>
    </lineage>
</organism>
<reference evidence="1" key="2">
    <citation type="submission" date="2025-09" db="UniProtKB">
        <authorList>
            <consortium name="Ensembl"/>
        </authorList>
    </citation>
    <scope>IDENTIFICATION</scope>
</reference>